<evidence type="ECO:0000313" key="2">
    <source>
        <dbReference type="Proteomes" id="UP000789359"/>
    </source>
</evidence>
<keyword evidence="2" id="KW-1185">Reference proteome</keyword>
<protein>
    <submittedName>
        <fullName evidence="1">Uncharacterized protein</fullName>
    </submittedName>
</protein>
<comment type="caution">
    <text evidence="1">The sequence shown here is derived from an EMBL/GenBank/DDBJ whole genome shotgun (WGS) entry which is preliminary data.</text>
</comment>
<dbReference type="Proteomes" id="UP000789359">
    <property type="component" value="Unassembled WGS sequence"/>
</dbReference>
<evidence type="ECO:0000313" key="1">
    <source>
        <dbReference type="EMBL" id="CAD7286733.1"/>
    </source>
</evidence>
<gene>
    <name evidence="1" type="ORF">LMG8286_00510</name>
</gene>
<reference evidence="1 2" key="1">
    <citation type="submission" date="2020-11" db="EMBL/GenBank/DDBJ databases">
        <authorList>
            <person name="Peeters C."/>
        </authorList>
    </citation>
    <scope>NUCLEOTIDE SEQUENCE [LARGE SCALE GENOMIC DNA]</scope>
    <source>
        <strain evidence="1 2">LMG 8286</strain>
    </source>
</reference>
<dbReference type="RefSeq" id="WP_230056294.1">
    <property type="nucleotide sequence ID" value="NZ_CAJHOE010000001.1"/>
</dbReference>
<name>A0ABM8Q1N1_9BACT</name>
<organism evidence="1 2">
    <name type="scientific">Campylobacter suis</name>
    <dbReference type="NCBI Taxonomy" id="2790657"/>
    <lineage>
        <taxon>Bacteria</taxon>
        <taxon>Pseudomonadati</taxon>
        <taxon>Campylobacterota</taxon>
        <taxon>Epsilonproteobacteria</taxon>
        <taxon>Campylobacterales</taxon>
        <taxon>Campylobacteraceae</taxon>
        <taxon>Campylobacter</taxon>
    </lineage>
</organism>
<accession>A0ABM8Q1N1</accession>
<dbReference type="EMBL" id="CAJHOE010000001">
    <property type="protein sequence ID" value="CAD7286733.1"/>
    <property type="molecule type" value="Genomic_DNA"/>
</dbReference>
<proteinExistence type="predicted"/>
<sequence>MSMYENLVFKALLASSLVAVSAIADGVFIGVHGDYNFMMTLIKQKTAVLTLV</sequence>